<feature type="binding site" evidence="8 10">
    <location>
        <position position="118"/>
    </location>
    <ligand>
        <name>substrate</name>
    </ligand>
</feature>
<feature type="binding site" evidence="8 10">
    <location>
        <begin position="49"/>
        <end position="52"/>
    </location>
    <ligand>
        <name>substrate</name>
    </ligand>
</feature>
<evidence type="ECO:0000256" key="2">
    <source>
        <dbReference type="ARBA" id="ARBA00005916"/>
    </source>
</evidence>
<dbReference type="Proteomes" id="UP000006001">
    <property type="component" value="Unassembled WGS sequence"/>
</dbReference>
<feature type="binding site" evidence="8 11">
    <location>
        <begin position="187"/>
        <end position="192"/>
    </location>
    <ligand>
        <name>NADP(+)</name>
        <dbReference type="ChEBI" id="CHEBI:58349"/>
    </ligand>
</feature>
<dbReference type="CDD" id="cd05213">
    <property type="entry name" value="NAD_bind_Glutamyl_tRNA_reduct"/>
    <property type="match status" value="1"/>
</dbReference>
<comment type="catalytic activity">
    <reaction evidence="7 8 13">
        <text>(S)-4-amino-5-oxopentanoate + tRNA(Glu) + NADP(+) = L-glutamyl-tRNA(Glu) + NADPH + H(+)</text>
        <dbReference type="Rhea" id="RHEA:12344"/>
        <dbReference type="Rhea" id="RHEA-COMP:9663"/>
        <dbReference type="Rhea" id="RHEA-COMP:9680"/>
        <dbReference type="ChEBI" id="CHEBI:15378"/>
        <dbReference type="ChEBI" id="CHEBI:57501"/>
        <dbReference type="ChEBI" id="CHEBI:57783"/>
        <dbReference type="ChEBI" id="CHEBI:58349"/>
        <dbReference type="ChEBI" id="CHEBI:78442"/>
        <dbReference type="ChEBI" id="CHEBI:78520"/>
        <dbReference type="EC" id="1.2.1.70"/>
    </reaction>
</comment>
<dbReference type="NCBIfam" id="TIGR01035">
    <property type="entry name" value="hemA"/>
    <property type="match status" value="1"/>
</dbReference>
<gene>
    <name evidence="8 17" type="primary">hemA</name>
    <name evidence="17" type="ORF">HMPREF0762_00313</name>
</gene>
<dbReference type="SUPFAM" id="SSF51735">
    <property type="entry name" value="NAD(P)-binding Rossmann-fold domains"/>
    <property type="match status" value="1"/>
</dbReference>
<dbReference type="HOGENOM" id="CLU_035113_2_2_11"/>
<evidence type="ECO:0000259" key="15">
    <source>
        <dbReference type="Pfam" id="PF01488"/>
    </source>
</evidence>
<evidence type="ECO:0000313" key="17">
    <source>
        <dbReference type="EMBL" id="EEZ62219.1"/>
    </source>
</evidence>
<dbReference type="InterPro" id="IPR036343">
    <property type="entry name" value="GluRdtase_N_sf"/>
</dbReference>
<dbReference type="InterPro" id="IPR015895">
    <property type="entry name" value="4pyrrol_synth_GluRdtase_N"/>
</dbReference>
<evidence type="ECO:0000256" key="1">
    <source>
        <dbReference type="ARBA" id="ARBA00005059"/>
    </source>
</evidence>
<sequence length="466" mass="50055">MSLVCMGASYKTAPIAVRERIALAHEDIPAALAELADGSGIKECLILSTCNRIEAYVDAKTDRMGIDALTAFYERRAGVPLPEGAFFLERGMAAATHLFRVVCSLDSQVLGEAQILGQTRGAFEDAVAAGTCTDVLMHLFKDALHLGKRARAETAIGQDSVSLSTTAFNVARRAFPDLPDRRVMFVGAGEMARLASTYLTEAGVNDIVVSSRSREHARALVEACGGRVCADGSFYEELACADVVFSMTSSRECVICADELSAARDRAGMQGRACVIIDEAVPRDVEDACADIDGVRLYNLEALASIVDEGMAERVASVGDVERLIAEAEESFFAWMQQRNVVPTIKAIYAKGEAAVDAELSRAMRSLTSVRGEEVSDDERAVLEAFGSSIMKKILHGPTIRLRKESSSADSYYYTGAARYLFGIETFPLGTHHHACGTACRSGLPCPVGVDESHREVCSSRGIAHA</sequence>
<evidence type="ECO:0000256" key="3">
    <source>
        <dbReference type="ARBA" id="ARBA00012970"/>
    </source>
</evidence>
<evidence type="ECO:0000313" key="18">
    <source>
        <dbReference type="Proteomes" id="UP000006001"/>
    </source>
</evidence>
<evidence type="ECO:0000256" key="8">
    <source>
        <dbReference type="HAMAP-Rule" id="MF_00087"/>
    </source>
</evidence>
<comment type="caution">
    <text evidence="17">The sequence shown here is derived from an EMBL/GenBank/DDBJ whole genome shotgun (WGS) entry which is preliminary data.</text>
</comment>
<evidence type="ECO:0000256" key="9">
    <source>
        <dbReference type="PIRSR" id="PIRSR000445-1"/>
    </source>
</evidence>
<dbReference type="EC" id="1.2.1.70" evidence="3 8"/>
<dbReference type="InterPro" id="IPR015896">
    <property type="entry name" value="4pyrrol_synth_GluRdtase_dimer"/>
</dbReference>
<proteinExistence type="inferred from homology"/>
<dbReference type="eggNOG" id="COG0373">
    <property type="taxonomic scope" value="Bacteria"/>
</dbReference>
<dbReference type="SUPFAM" id="SSF69075">
    <property type="entry name" value="Glutamyl tRNA-reductase dimerization domain"/>
    <property type="match status" value="1"/>
</dbReference>
<dbReference type="Pfam" id="PF05201">
    <property type="entry name" value="GlutR_N"/>
    <property type="match status" value="1"/>
</dbReference>
<feature type="binding site" evidence="8 10">
    <location>
        <begin position="112"/>
        <end position="114"/>
    </location>
    <ligand>
        <name>substrate</name>
    </ligand>
</feature>
<feature type="site" description="Important for activity" evidence="8 12">
    <location>
        <position position="97"/>
    </location>
</feature>
<dbReference type="EMBL" id="ACUX02000004">
    <property type="protein sequence ID" value="EEZ62219.1"/>
    <property type="molecule type" value="Genomic_DNA"/>
</dbReference>
<dbReference type="GO" id="GO:0050661">
    <property type="term" value="F:NADP binding"/>
    <property type="evidence" value="ECO:0007669"/>
    <property type="project" value="InterPro"/>
</dbReference>
<dbReference type="Pfam" id="PF00745">
    <property type="entry name" value="GlutR_dimer"/>
    <property type="match status" value="1"/>
</dbReference>
<dbReference type="GO" id="GO:0008883">
    <property type="term" value="F:glutamyl-tRNA reductase activity"/>
    <property type="evidence" value="ECO:0007669"/>
    <property type="project" value="UniProtKB-UniRule"/>
</dbReference>
<dbReference type="RefSeq" id="WP_006361559.1">
    <property type="nucleotide sequence ID" value="NZ_GG700630.1"/>
</dbReference>
<keyword evidence="5 8" id="KW-0560">Oxidoreductase</keyword>
<dbReference type="PANTHER" id="PTHR43013">
    <property type="entry name" value="GLUTAMYL-TRNA REDUCTASE"/>
    <property type="match status" value="1"/>
</dbReference>
<dbReference type="STRING" id="649764.HMPREF0762_00313"/>
<evidence type="ECO:0000256" key="13">
    <source>
        <dbReference type="RuleBase" id="RU000584"/>
    </source>
</evidence>
<feature type="domain" description="Tetrapyrrole biosynthesis glutamyl-tRNA reductase dimerisation" evidence="14">
    <location>
        <begin position="321"/>
        <end position="424"/>
    </location>
</feature>
<comment type="miscellaneous">
    <text evidence="8">During catalysis, the active site Cys acts as a nucleophile attacking the alpha-carbonyl group of tRNA-bound glutamate with the formation of a thioester intermediate between enzyme and glutamate, and the concomitant release of tRNA(Glu). The thioester intermediate is finally reduced by direct hydride transfer from NADPH, to form the product GSA.</text>
</comment>
<evidence type="ECO:0000256" key="7">
    <source>
        <dbReference type="ARBA" id="ARBA00047464"/>
    </source>
</evidence>
<comment type="pathway">
    <text evidence="1 8 13">Porphyrin-containing compound metabolism; protoporphyrin-IX biosynthesis; 5-aminolevulinate from L-glutamyl-tRNA(Glu): step 1/2.</text>
</comment>
<dbReference type="GeneID" id="85006972"/>
<dbReference type="FunFam" id="3.30.460.30:FF:000001">
    <property type="entry name" value="Glutamyl-tRNA reductase"/>
    <property type="match status" value="1"/>
</dbReference>
<dbReference type="OrthoDB" id="110209at2"/>
<evidence type="ECO:0000256" key="5">
    <source>
        <dbReference type="ARBA" id="ARBA00023002"/>
    </source>
</evidence>
<comment type="similarity">
    <text evidence="2 8 13">Belongs to the glutamyl-tRNA reductase family.</text>
</comment>
<dbReference type="InterPro" id="IPR000343">
    <property type="entry name" value="4pyrrol_synth_GluRdtase"/>
</dbReference>
<dbReference type="SUPFAM" id="SSF69742">
    <property type="entry name" value="Glutamyl tRNA-reductase catalytic, N-terminal domain"/>
    <property type="match status" value="1"/>
</dbReference>
<dbReference type="HAMAP" id="MF_00087">
    <property type="entry name" value="Glu_tRNA_reductase"/>
    <property type="match status" value="1"/>
</dbReference>
<dbReference type="Pfam" id="PF01488">
    <property type="entry name" value="Shikimate_DH"/>
    <property type="match status" value="1"/>
</dbReference>
<dbReference type="AlphaFoldDB" id="D0WET1"/>
<dbReference type="PIRSF" id="PIRSF000445">
    <property type="entry name" value="4pyrrol_synth_GluRdtase"/>
    <property type="match status" value="1"/>
</dbReference>
<feature type="domain" description="Glutamyl-tRNA reductase N-terminal" evidence="16">
    <location>
        <begin position="7"/>
        <end position="154"/>
    </location>
</feature>
<comment type="function">
    <text evidence="8">Catalyzes the NADPH-dependent reduction of glutamyl-tRNA(Glu) to glutamate 1-semialdehyde (GSA).</text>
</comment>
<dbReference type="Gene3D" id="3.40.50.720">
    <property type="entry name" value="NAD(P)-binding Rossmann-like Domain"/>
    <property type="match status" value="1"/>
</dbReference>
<dbReference type="GO" id="GO:0019353">
    <property type="term" value="P:protoporphyrinogen IX biosynthetic process from glutamate"/>
    <property type="evidence" value="ECO:0007669"/>
    <property type="project" value="TreeGrafter"/>
</dbReference>
<keyword evidence="18" id="KW-1185">Reference proteome</keyword>
<dbReference type="InterPro" id="IPR036291">
    <property type="entry name" value="NAD(P)-bd_dom_sf"/>
</dbReference>
<evidence type="ECO:0000259" key="16">
    <source>
        <dbReference type="Pfam" id="PF05201"/>
    </source>
</evidence>
<dbReference type="PANTHER" id="PTHR43013:SF1">
    <property type="entry name" value="GLUTAMYL-TRNA REDUCTASE"/>
    <property type="match status" value="1"/>
</dbReference>
<dbReference type="Gene3D" id="3.30.460.30">
    <property type="entry name" value="Glutamyl-tRNA reductase, N-terminal domain"/>
    <property type="match status" value="1"/>
</dbReference>
<protein>
    <recommendedName>
        <fullName evidence="3 8">Glutamyl-tRNA reductase</fullName>
        <shortName evidence="8">GluTR</shortName>
        <ecNumber evidence="3 8">1.2.1.70</ecNumber>
    </recommendedName>
</protein>
<evidence type="ECO:0000256" key="10">
    <source>
        <dbReference type="PIRSR" id="PIRSR000445-2"/>
    </source>
</evidence>
<dbReference type="UniPathway" id="UPA00251">
    <property type="reaction ID" value="UER00316"/>
</dbReference>
<comment type="domain">
    <text evidence="8">Possesses an unusual extended V-shaped dimeric structure with each monomer consisting of three distinct domains arranged along a curved 'spinal' alpha-helix. The N-terminal catalytic domain specifically recognizes the glutamate moiety of the substrate. The second domain is the NADPH-binding domain, and the third C-terminal domain is responsible for dimerization.</text>
</comment>
<reference evidence="17" key="1">
    <citation type="submission" date="2009-10" db="EMBL/GenBank/DDBJ databases">
        <authorList>
            <person name="Weinstock G."/>
            <person name="Sodergren E."/>
            <person name="Clifton S."/>
            <person name="Fulton L."/>
            <person name="Fulton B."/>
            <person name="Courtney L."/>
            <person name="Fronick C."/>
            <person name="Harrison M."/>
            <person name="Strong C."/>
            <person name="Farmer C."/>
            <person name="Delahaunty K."/>
            <person name="Markovic C."/>
            <person name="Hall O."/>
            <person name="Minx P."/>
            <person name="Tomlinson C."/>
            <person name="Mitreva M."/>
            <person name="Nelson J."/>
            <person name="Hou S."/>
            <person name="Wollam A."/>
            <person name="Pepin K.H."/>
            <person name="Johnson M."/>
            <person name="Bhonagiri V."/>
            <person name="Nash W.E."/>
            <person name="Warren W."/>
            <person name="Chinwalla A."/>
            <person name="Mardis E.R."/>
            <person name="Wilson R.K."/>
        </authorList>
    </citation>
    <scope>NUCLEOTIDE SEQUENCE [LARGE SCALE GENOMIC DNA]</scope>
    <source>
        <strain evidence="17">ATCC 700122</strain>
    </source>
</reference>
<feature type="active site" description="Nucleophile" evidence="8 9">
    <location>
        <position position="50"/>
    </location>
</feature>
<evidence type="ECO:0000256" key="11">
    <source>
        <dbReference type="PIRSR" id="PIRSR000445-3"/>
    </source>
</evidence>
<dbReference type="InterPro" id="IPR036453">
    <property type="entry name" value="GluRdtase_dimer_dom_sf"/>
</dbReference>
<keyword evidence="6 8" id="KW-0627">Porphyrin biosynthesis</keyword>
<accession>D0WET1</accession>
<organism evidence="17 18">
    <name type="scientific">Slackia exigua (strain ATCC 700122 / DSM 15923 / CIP 105133 / JCM 11022 / KCTC 5966 / S-7)</name>
    <dbReference type="NCBI Taxonomy" id="649764"/>
    <lineage>
        <taxon>Bacteria</taxon>
        <taxon>Bacillati</taxon>
        <taxon>Actinomycetota</taxon>
        <taxon>Coriobacteriia</taxon>
        <taxon>Eggerthellales</taxon>
        <taxon>Eggerthellaceae</taxon>
        <taxon>Slackia</taxon>
    </lineage>
</organism>
<evidence type="ECO:0000259" key="14">
    <source>
        <dbReference type="Pfam" id="PF00745"/>
    </source>
</evidence>
<dbReference type="InterPro" id="IPR006151">
    <property type="entry name" value="Shikm_DH/Glu-tRNA_Rdtase"/>
</dbReference>
<evidence type="ECO:0000256" key="6">
    <source>
        <dbReference type="ARBA" id="ARBA00023244"/>
    </source>
</evidence>
<evidence type="ECO:0000256" key="4">
    <source>
        <dbReference type="ARBA" id="ARBA00022857"/>
    </source>
</evidence>
<feature type="domain" description="Quinate/shikimate 5-dehydrogenase/glutamyl-tRNA reductase" evidence="15">
    <location>
        <begin position="170"/>
        <end position="306"/>
    </location>
</feature>
<feature type="binding site" evidence="8 10">
    <location>
        <position position="107"/>
    </location>
    <ligand>
        <name>substrate</name>
    </ligand>
</feature>
<keyword evidence="4 8" id="KW-0521">NADP</keyword>
<name>D0WET1_SLAES</name>
<evidence type="ECO:0000256" key="12">
    <source>
        <dbReference type="PIRSR" id="PIRSR000445-4"/>
    </source>
</evidence>
<comment type="subunit">
    <text evidence="8">Homodimer.</text>
</comment>